<gene>
    <name evidence="8" type="ORF">WICANDRAFT_96017</name>
</gene>
<evidence type="ECO:0000313" key="8">
    <source>
        <dbReference type="EMBL" id="ODQ58345.1"/>
    </source>
</evidence>
<name>A0A1E3NYZ5_WICAA</name>
<evidence type="ECO:0000256" key="5">
    <source>
        <dbReference type="ARBA" id="ARBA00023033"/>
    </source>
</evidence>
<dbReference type="Gene3D" id="3.50.50.60">
    <property type="entry name" value="FAD/NAD(P)-binding domain"/>
    <property type="match status" value="1"/>
</dbReference>
<dbReference type="FunFam" id="3.50.50.60:FF:000115">
    <property type="entry name" value="Salicylate hydroxylase, putative"/>
    <property type="match status" value="1"/>
</dbReference>
<dbReference type="InterPro" id="IPR002938">
    <property type="entry name" value="FAD-bd"/>
</dbReference>
<dbReference type="PANTHER" id="PTHR13789:SF242">
    <property type="entry name" value="FAD-BINDING DOMAIN-CONTAINING PROTEIN"/>
    <property type="match status" value="1"/>
</dbReference>
<dbReference type="SUPFAM" id="SSF51905">
    <property type="entry name" value="FAD/NAD(P)-binding domain"/>
    <property type="match status" value="1"/>
</dbReference>
<organism evidence="8 9">
    <name type="scientific">Wickerhamomyces anomalus (strain ATCC 58044 / CBS 1984 / NCYC 433 / NRRL Y-366-8)</name>
    <name type="common">Yeast</name>
    <name type="synonym">Hansenula anomala</name>
    <dbReference type="NCBI Taxonomy" id="683960"/>
    <lineage>
        <taxon>Eukaryota</taxon>
        <taxon>Fungi</taxon>
        <taxon>Dikarya</taxon>
        <taxon>Ascomycota</taxon>
        <taxon>Saccharomycotina</taxon>
        <taxon>Saccharomycetes</taxon>
        <taxon>Phaffomycetales</taxon>
        <taxon>Wickerhamomycetaceae</taxon>
        <taxon>Wickerhamomyces</taxon>
    </lineage>
</organism>
<dbReference type="InterPro" id="IPR050493">
    <property type="entry name" value="FAD-dep_Monooxygenase_BioMet"/>
</dbReference>
<dbReference type="EMBL" id="KV454212">
    <property type="protein sequence ID" value="ODQ58345.1"/>
    <property type="molecule type" value="Genomic_DNA"/>
</dbReference>
<evidence type="ECO:0000313" key="9">
    <source>
        <dbReference type="Proteomes" id="UP000094112"/>
    </source>
</evidence>
<dbReference type="Proteomes" id="UP000094112">
    <property type="component" value="Unassembled WGS sequence"/>
</dbReference>
<evidence type="ECO:0000256" key="2">
    <source>
        <dbReference type="ARBA" id="ARBA00022630"/>
    </source>
</evidence>
<evidence type="ECO:0000256" key="1">
    <source>
        <dbReference type="ARBA" id="ARBA00007992"/>
    </source>
</evidence>
<evidence type="ECO:0000256" key="3">
    <source>
        <dbReference type="ARBA" id="ARBA00022827"/>
    </source>
</evidence>
<keyword evidence="6" id="KW-0732">Signal</keyword>
<dbReference type="OrthoDB" id="16820at2759"/>
<sequence length="382" mass="42916">MHIIVVGAGLGGLSAAIAILQAGHEVTILEGAHEINEVGAGIQTLPNATKILFDFGLKDQLLKRATRPQFVYMNRWKGDNLTKMDFHKQGERFGYPFLDFHRADLQAVMLERTKELGAEIVVDARVEQLSYDLVKKTVTCTTKNGDKFTADLVVGADGINSKLRELLVGHSDPPSPTGDLAYRLLIPTEKMLDDPELREFVERPQVNYWIGPQAHCVNYILKNGKLFNFVLLCPDTVPDNMTICSGQVDEMKEFFKDWDPRITKLINLVPTDTVDKWKLCYRLGIDNWSHPSNMVTLLGDSVHATLPYLASGAGMAIEDGAVLGECLSRLSSKEELSKALAVYELCRKKRTERIVSRGNEQQYLYHLDDGVEQQERDRILQL</sequence>
<feature type="non-terminal residue" evidence="8">
    <location>
        <position position="382"/>
    </location>
</feature>
<keyword evidence="2" id="KW-0285">Flavoprotein</keyword>
<dbReference type="STRING" id="683960.A0A1E3NYZ5"/>
<evidence type="ECO:0000256" key="4">
    <source>
        <dbReference type="ARBA" id="ARBA00023002"/>
    </source>
</evidence>
<comment type="similarity">
    <text evidence="1">Belongs to the paxM FAD-dependent monooxygenase family.</text>
</comment>
<feature type="signal peptide" evidence="6">
    <location>
        <begin position="1"/>
        <end position="16"/>
    </location>
</feature>
<evidence type="ECO:0000256" key="6">
    <source>
        <dbReference type="SAM" id="SignalP"/>
    </source>
</evidence>
<dbReference type="RefSeq" id="XP_019037552.1">
    <property type="nucleotide sequence ID" value="XM_019186508.1"/>
</dbReference>
<protein>
    <recommendedName>
        <fullName evidence="7">FAD-binding domain-containing protein</fullName>
    </recommendedName>
</protein>
<accession>A0A1E3NYZ5</accession>
<dbReference type="GeneID" id="30203754"/>
<dbReference type="PRINTS" id="PR00420">
    <property type="entry name" value="RNGMNOXGNASE"/>
</dbReference>
<keyword evidence="4" id="KW-0560">Oxidoreductase</keyword>
<proteinExistence type="inferred from homology"/>
<keyword evidence="5" id="KW-0503">Monooxygenase</keyword>
<dbReference type="InterPro" id="IPR036188">
    <property type="entry name" value="FAD/NAD-bd_sf"/>
</dbReference>
<dbReference type="PANTHER" id="PTHR13789">
    <property type="entry name" value="MONOOXYGENASE"/>
    <property type="match status" value="1"/>
</dbReference>
<reference evidence="8 9" key="1">
    <citation type="journal article" date="2016" name="Proc. Natl. Acad. Sci. U.S.A.">
        <title>Comparative genomics of biotechnologically important yeasts.</title>
        <authorList>
            <person name="Riley R."/>
            <person name="Haridas S."/>
            <person name="Wolfe K.H."/>
            <person name="Lopes M.R."/>
            <person name="Hittinger C.T."/>
            <person name="Goeker M."/>
            <person name="Salamov A.A."/>
            <person name="Wisecaver J.H."/>
            <person name="Long T.M."/>
            <person name="Calvey C.H."/>
            <person name="Aerts A.L."/>
            <person name="Barry K.W."/>
            <person name="Choi C."/>
            <person name="Clum A."/>
            <person name="Coughlan A.Y."/>
            <person name="Deshpande S."/>
            <person name="Douglass A.P."/>
            <person name="Hanson S.J."/>
            <person name="Klenk H.-P."/>
            <person name="LaButti K.M."/>
            <person name="Lapidus A."/>
            <person name="Lindquist E.A."/>
            <person name="Lipzen A.M."/>
            <person name="Meier-Kolthoff J.P."/>
            <person name="Ohm R.A."/>
            <person name="Otillar R.P."/>
            <person name="Pangilinan J.L."/>
            <person name="Peng Y."/>
            <person name="Rokas A."/>
            <person name="Rosa C.A."/>
            <person name="Scheuner C."/>
            <person name="Sibirny A.A."/>
            <person name="Slot J.C."/>
            <person name="Stielow J.B."/>
            <person name="Sun H."/>
            <person name="Kurtzman C.P."/>
            <person name="Blackwell M."/>
            <person name="Grigoriev I.V."/>
            <person name="Jeffries T.W."/>
        </authorList>
    </citation>
    <scope>NUCLEOTIDE SEQUENCE [LARGE SCALE GENOMIC DNA]</scope>
    <source>
        <strain evidence="9">ATCC 58044 / CBS 1984 / NCYC 433 / NRRL Y-366-8</strain>
    </source>
</reference>
<dbReference type="GO" id="GO:0071949">
    <property type="term" value="F:FAD binding"/>
    <property type="evidence" value="ECO:0007669"/>
    <property type="project" value="InterPro"/>
</dbReference>
<keyword evidence="9" id="KW-1185">Reference proteome</keyword>
<dbReference type="AlphaFoldDB" id="A0A1E3NYZ5"/>
<keyword evidence="3" id="KW-0274">FAD</keyword>
<dbReference type="GO" id="GO:0004497">
    <property type="term" value="F:monooxygenase activity"/>
    <property type="evidence" value="ECO:0007669"/>
    <property type="project" value="UniProtKB-KW"/>
</dbReference>
<dbReference type="Pfam" id="PF01494">
    <property type="entry name" value="FAD_binding_3"/>
    <property type="match status" value="1"/>
</dbReference>
<evidence type="ECO:0000259" key="7">
    <source>
        <dbReference type="Pfam" id="PF01494"/>
    </source>
</evidence>
<feature type="domain" description="FAD-binding" evidence="7">
    <location>
        <begin position="3"/>
        <end position="356"/>
    </location>
</feature>
<feature type="chain" id="PRO_5009133572" description="FAD-binding domain-containing protein" evidence="6">
    <location>
        <begin position="17"/>
        <end position="382"/>
    </location>
</feature>
<dbReference type="SUPFAM" id="SSF54373">
    <property type="entry name" value="FAD-linked reductases, C-terminal domain"/>
    <property type="match status" value="1"/>
</dbReference>